<dbReference type="Gene3D" id="1.10.287.110">
    <property type="entry name" value="DnaJ domain"/>
    <property type="match status" value="1"/>
</dbReference>
<dbReference type="PROSITE" id="PS50030">
    <property type="entry name" value="UBA"/>
    <property type="match status" value="1"/>
</dbReference>
<feature type="compositionally biased region" description="Polar residues" evidence="1">
    <location>
        <begin position="566"/>
        <end position="575"/>
    </location>
</feature>
<dbReference type="GO" id="GO:0030276">
    <property type="term" value="F:clathrin binding"/>
    <property type="evidence" value="ECO:0007669"/>
    <property type="project" value="TreeGrafter"/>
</dbReference>
<reference evidence="3 4" key="1">
    <citation type="submission" date="2019-02" db="EMBL/GenBank/DDBJ databases">
        <title>Genome sequencing of the rare red list fungi Antrodiella citrinella (Flaviporus citrinellus).</title>
        <authorList>
            <person name="Buettner E."/>
            <person name="Kellner H."/>
        </authorList>
    </citation>
    <scope>NUCLEOTIDE SEQUENCE [LARGE SCALE GENOMIC DNA]</scope>
    <source>
        <strain evidence="3 4">DSM 108506</strain>
    </source>
</reference>
<dbReference type="GO" id="GO:0072583">
    <property type="term" value="P:clathrin-dependent endocytosis"/>
    <property type="evidence" value="ECO:0007669"/>
    <property type="project" value="TreeGrafter"/>
</dbReference>
<evidence type="ECO:0000313" key="4">
    <source>
        <dbReference type="Proteomes" id="UP000308730"/>
    </source>
</evidence>
<dbReference type="InterPro" id="IPR019734">
    <property type="entry name" value="TPR_rpt"/>
</dbReference>
<accession>A0A4V3XIN3</accession>
<dbReference type="InterPro" id="IPR011990">
    <property type="entry name" value="TPR-like_helical_dom_sf"/>
</dbReference>
<comment type="caution">
    <text evidence="3">The sequence shown here is derived from an EMBL/GenBank/DDBJ whole genome shotgun (WGS) entry which is preliminary data.</text>
</comment>
<protein>
    <recommendedName>
        <fullName evidence="2">UBA domain-containing protein</fullName>
    </recommendedName>
</protein>
<evidence type="ECO:0000256" key="1">
    <source>
        <dbReference type="SAM" id="MobiDB-lite"/>
    </source>
</evidence>
<feature type="compositionally biased region" description="Low complexity" evidence="1">
    <location>
        <begin position="461"/>
        <end position="470"/>
    </location>
</feature>
<feature type="compositionally biased region" description="Polar residues" evidence="1">
    <location>
        <begin position="147"/>
        <end position="156"/>
    </location>
</feature>
<dbReference type="PANTHER" id="PTHR23172:SF19">
    <property type="entry name" value="J DOMAIN-CONTAINING PROTEIN"/>
    <property type="match status" value="1"/>
</dbReference>
<sequence length="913" mass="98728">MADSFADLWNSATPLKPAETPKKLGALSASSTAAANIRKPANDAFSLLANTTSSASSRSVTPSYLNTPPTAATSRPNPVQKSSSSGGDAFSNILAGTLTSGSTNPEKLTIAERAAQVERQRSEQLLQQHHATQKASAAWAGLDSLGKSMSTGTHTPSKVDEDDWAFDFTSPAPHASKRPTPVPKASTVLDDDDWGLGDFAAQHSTMKAQPAPIKARPPPQKASSNSLLDLDEFTSGPSQNGRKRSPEPSRHRSASQGSFDFGDHEDGLLSHRSDDEDDILGDLSKPVDQVKPAPFPSPRPPSSGQRSRAVSPPPHIIGQIVEMGFSPQQARIALASTETGLDVQAALETLISNGAAAPEPSTSRSRPRSREPTRERHRRSEEDEEDIPPRRRAGNKPMPPPRDTPSPAGADSQLNIQEQADKILAQASEIGLNMFTRANALWKQGREKVQQAYVEREQRSARGGAAPAAGRDSRPKWMQEASEEHEQEDERHDDGWGEPRRGGGSFRDDHDEVLPPRPTERRPKPQAPPAAARTSEPVGARTGNLLSDDGPVAYVSPWRRKGTPRSEIQTNSARATSIAAVSTPPRPPSPIPLTRRKTVTASSSALAASAKHKEAGTEMFKLGRYAEAETSYSTAISSLPDSHLLLVPLYNNRALTRIKTGDHSGAIEDCTTVITLVGTSYHPAREAKVTREDEGAGVDLADGIIKAYRRRAEAFEGKEKWDAARQDWEFIAGTDWAGKVRSEAVRGAGRCRRMVTQGATADGGLEGLVAPKPVVASSRPKPKPKPVRRGPTPPSEALNRVREANQAAEAEDQLKHELKDTVDAKLTTWKNGKETNVRALIASLDTVLWPELGWQKVGMHELISPNQVKIRYTKAIAKLHPDKLNVNNTTLEQRMIANGVFGSLNEAWNVFKP</sequence>
<dbReference type="InterPro" id="IPR036869">
    <property type="entry name" value="J_dom_sf"/>
</dbReference>
<dbReference type="GO" id="GO:0005737">
    <property type="term" value="C:cytoplasm"/>
    <property type="evidence" value="ECO:0007669"/>
    <property type="project" value="TreeGrafter"/>
</dbReference>
<proteinExistence type="predicted"/>
<evidence type="ECO:0000259" key="2">
    <source>
        <dbReference type="PROSITE" id="PS50030"/>
    </source>
</evidence>
<dbReference type="SMART" id="SM00028">
    <property type="entry name" value="TPR"/>
    <property type="match status" value="2"/>
</dbReference>
<feature type="compositionally biased region" description="Polar residues" evidence="1">
    <location>
        <begin position="64"/>
        <end position="86"/>
    </location>
</feature>
<dbReference type="PANTHER" id="PTHR23172">
    <property type="entry name" value="AUXILIN/CYCLIN G-ASSOCIATED KINASE-RELATED"/>
    <property type="match status" value="1"/>
</dbReference>
<feature type="compositionally biased region" description="Basic and acidic residues" evidence="1">
    <location>
        <begin position="368"/>
        <end position="381"/>
    </location>
</feature>
<dbReference type="SMART" id="SM00165">
    <property type="entry name" value="UBA"/>
    <property type="match status" value="1"/>
</dbReference>
<feature type="domain" description="UBA" evidence="2">
    <location>
        <begin position="311"/>
        <end position="353"/>
    </location>
</feature>
<feature type="region of interest" description="Disordered" evidence="1">
    <location>
        <begin position="51"/>
        <end position="322"/>
    </location>
</feature>
<dbReference type="EMBL" id="SGPM01000103">
    <property type="protein sequence ID" value="THH29873.1"/>
    <property type="molecule type" value="Genomic_DNA"/>
</dbReference>
<dbReference type="InterPro" id="IPR015940">
    <property type="entry name" value="UBA"/>
</dbReference>
<organism evidence="3 4">
    <name type="scientific">Antrodiella citrinella</name>
    <dbReference type="NCBI Taxonomy" id="2447956"/>
    <lineage>
        <taxon>Eukaryota</taxon>
        <taxon>Fungi</taxon>
        <taxon>Dikarya</taxon>
        <taxon>Basidiomycota</taxon>
        <taxon>Agaricomycotina</taxon>
        <taxon>Agaricomycetes</taxon>
        <taxon>Polyporales</taxon>
        <taxon>Steccherinaceae</taxon>
        <taxon>Antrodiella</taxon>
    </lineage>
</organism>
<dbReference type="FunFam" id="1.10.287.110:FF:000002">
    <property type="entry name" value="putative tyrosine-protein phosphatase auxilin isoform X2"/>
    <property type="match status" value="1"/>
</dbReference>
<dbReference type="Proteomes" id="UP000308730">
    <property type="component" value="Unassembled WGS sequence"/>
</dbReference>
<dbReference type="AlphaFoldDB" id="A0A4V3XIN3"/>
<dbReference type="SUPFAM" id="SSF46934">
    <property type="entry name" value="UBA-like"/>
    <property type="match status" value="1"/>
</dbReference>
<dbReference type="GO" id="GO:0031982">
    <property type="term" value="C:vesicle"/>
    <property type="evidence" value="ECO:0007669"/>
    <property type="project" value="TreeGrafter"/>
</dbReference>
<dbReference type="OrthoDB" id="1717591at2759"/>
<feature type="region of interest" description="Disordered" evidence="1">
    <location>
        <begin position="763"/>
        <end position="797"/>
    </location>
</feature>
<feature type="compositionally biased region" description="Low complexity" evidence="1">
    <location>
        <begin position="51"/>
        <end position="63"/>
    </location>
</feature>
<dbReference type="Gene3D" id="1.10.8.10">
    <property type="entry name" value="DNA helicase RuvA subunit, C-terminal domain"/>
    <property type="match status" value="1"/>
</dbReference>
<feature type="region of interest" description="Disordered" evidence="1">
    <location>
        <begin position="444"/>
        <end position="596"/>
    </location>
</feature>
<dbReference type="Gene3D" id="1.25.40.10">
    <property type="entry name" value="Tetratricopeptide repeat domain"/>
    <property type="match status" value="1"/>
</dbReference>
<dbReference type="GO" id="GO:0072318">
    <property type="term" value="P:clathrin coat disassembly"/>
    <property type="evidence" value="ECO:0007669"/>
    <property type="project" value="TreeGrafter"/>
</dbReference>
<feature type="compositionally biased region" description="Basic and acidic residues" evidence="1">
    <location>
        <begin position="471"/>
        <end position="523"/>
    </location>
</feature>
<feature type="compositionally biased region" description="Polar residues" evidence="1">
    <location>
        <begin position="97"/>
        <end position="106"/>
    </location>
</feature>
<feature type="compositionally biased region" description="Basic and acidic residues" evidence="1">
    <location>
        <begin position="261"/>
        <end position="274"/>
    </location>
</feature>
<dbReference type="SUPFAM" id="SSF48452">
    <property type="entry name" value="TPR-like"/>
    <property type="match status" value="1"/>
</dbReference>
<feature type="region of interest" description="Disordered" evidence="1">
    <location>
        <begin position="1"/>
        <end position="21"/>
    </location>
</feature>
<gene>
    <name evidence="3" type="ORF">EUX98_g4300</name>
</gene>
<keyword evidence="4" id="KW-1185">Reference proteome</keyword>
<dbReference type="SUPFAM" id="SSF46565">
    <property type="entry name" value="Chaperone J-domain"/>
    <property type="match status" value="1"/>
</dbReference>
<feature type="compositionally biased region" description="Basic and acidic residues" evidence="1">
    <location>
        <begin position="444"/>
        <end position="460"/>
    </location>
</feature>
<name>A0A4V3XIN3_9APHY</name>
<dbReference type="InterPro" id="IPR009060">
    <property type="entry name" value="UBA-like_sf"/>
</dbReference>
<feature type="compositionally biased region" description="Polar residues" evidence="1">
    <location>
        <begin position="123"/>
        <end position="135"/>
    </location>
</feature>
<evidence type="ECO:0000313" key="3">
    <source>
        <dbReference type="EMBL" id="THH29873.1"/>
    </source>
</evidence>
<feature type="region of interest" description="Disordered" evidence="1">
    <location>
        <begin position="352"/>
        <end position="421"/>
    </location>
</feature>